<organism evidence="3 4">
    <name type="scientific">Rickenella mellea</name>
    <dbReference type="NCBI Taxonomy" id="50990"/>
    <lineage>
        <taxon>Eukaryota</taxon>
        <taxon>Fungi</taxon>
        <taxon>Dikarya</taxon>
        <taxon>Basidiomycota</taxon>
        <taxon>Agaricomycotina</taxon>
        <taxon>Agaricomycetes</taxon>
        <taxon>Hymenochaetales</taxon>
        <taxon>Rickenellaceae</taxon>
        <taxon>Rickenella</taxon>
    </lineage>
</organism>
<evidence type="ECO:0000313" key="4">
    <source>
        <dbReference type="Proteomes" id="UP000294933"/>
    </source>
</evidence>
<keyword evidence="1" id="KW-1133">Transmembrane helix</keyword>
<reference evidence="3 4" key="1">
    <citation type="submission" date="2018-06" db="EMBL/GenBank/DDBJ databases">
        <title>A transcriptomic atlas of mushroom development highlights an independent origin of complex multicellularity.</title>
        <authorList>
            <consortium name="DOE Joint Genome Institute"/>
            <person name="Krizsan K."/>
            <person name="Almasi E."/>
            <person name="Merenyi Z."/>
            <person name="Sahu N."/>
            <person name="Viragh M."/>
            <person name="Koszo T."/>
            <person name="Mondo S."/>
            <person name="Kiss B."/>
            <person name="Balint B."/>
            <person name="Kues U."/>
            <person name="Barry K."/>
            <person name="Hegedus J.C."/>
            <person name="Henrissat B."/>
            <person name="Johnson J."/>
            <person name="Lipzen A."/>
            <person name="Ohm R."/>
            <person name="Nagy I."/>
            <person name="Pangilinan J."/>
            <person name="Yan J."/>
            <person name="Xiong Y."/>
            <person name="Grigoriev I.V."/>
            <person name="Hibbett D.S."/>
            <person name="Nagy L.G."/>
        </authorList>
    </citation>
    <scope>NUCLEOTIDE SEQUENCE [LARGE SCALE GENOMIC DNA]</scope>
    <source>
        <strain evidence="3 4">SZMC22713</strain>
    </source>
</reference>
<feature type="transmembrane region" description="Helical" evidence="1">
    <location>
        <begin position="108"/>
        <end position="127"/>
    </location>
</feature>
<dbReference type="Proteomes" id="UP000294933">
    <property type="component" value="Unassembled WGS sequence"/>
</dbReference>
<name>A0A4Y7Q176_9AGAM</name>
<feature type="domain" description="DUF6533" evidence="2">
    <location>
        <begin position="48"/>
        <end position="85"/>
    </location>
</feature>
<gene>
    <name evidence="3" type="ORF">BD410DRAFT_804317</name>
</gene>
<keyword evidence="1" id="KW-0472">Membrane</keyword>
<protein>
    <recommendedName>
        <fullName evidence="2">DUF6533 domain-containing protein</fullName>
    </recommendedName>
</protein>
<feature type="transmembrane region" description="Helical" evidence="1">
    <location>
        <begin position="75"/>
        <end position="96"/>
    </location>
</feature>
<sequence length="366" mass="40560">MAESSPDIAEFLTEVSQLEFNNRVAISGTGKSLFFMAIMMHALTNVEALIFYDYALTFPTEISEMWNSKFSGAKALFFLARYSFLVFMMLSCAINYIQNPSETFCRVIAFFSRTWIIAAQIGIYGILILRTYAIYQRSWYILVILGLPGVASVAIGVFLEAVLEPEVFSGIFGSTCGQISQAIIPRILALYFDVLLFALTFAKTIRHAIEMRKVGLRNGLGYFILRDGTTVFFHRYGFRVFVVVNVDSLVSPKGGGINWLGLVIPISNPLTAILINRLVLNLRQVSSHLQEVKLPTLGLIDIGTIHEPPFATNSLLGNLGAPLRVGPEDDSELEGIGIDGEAEVVEERGTLDHNEIIEVLPDPYDV</sequence>
<keyword evidence="4" id="KW-1185">Reference proteome</keyword>
<feature type="transmembrane region" description="Helical" evidence="1">
    <location>
        <begin position="183"/>
        <end position="202"/>
    </location>
</feature>
<dbReference type="VEuPathDB" id="FungiDB:BD410DRAFT_804317"/>
<dbReference type="InterPro" id="IPR045340">
    <property type="entry name" value="DUF6533"/>
</dbReference>
<dbReference type="EMBL" id="ML170181">
    <property type="protein sequence ID" value="TDL21403.1"/>
    <property type="molecule type" value="Genomic_DNA"/>
</dbReference>
<accession>A0A4Y7Q176</accession>
<feature type="transmembrane region" description="Helical" evidence="1">
    <location>
        <begin position="33"/>
        <end position="54"/>
    </location>
</feature>
<dbReference type="OrthoDB" id="2638860at2759"/>
<dbReference type="Pfam" id="PF20151">
    <property type="entry name" value="DUF6533"/>
    <property type="match status" value="1"/>
</dbReference>
<evidence type="ECO:0000313" key="3">
    <source>
        <dbReference type="EMBL" id="TDL21403.1"/>
    </source>
</evidence>
<evidence type="ECO:0000259" key="2">
    <source>
        <dbReference type="Pfam" id="PF20151"/>
    </source>
</evidence>
<keyword evidence="1" id="KW-0812">Transmembrane</keyword>
<dbReference type="AlphaFoldDB" id="A0A4Y7Q176"/>
<feature type="transmembrane region" description="Helical" evidence="1">
    <location>
        <begin position="139"/>
        <end position="163"/>
    </location>
</feature>
<proteinExistence type="predicted"/>
<evidence type="ECO:0000256" key="1">
    <source>
        <dbReference type="SAM" id="Phobius"/>
    </source>
</evidence>